<dbReference type="Pfam" id="PF13487">
    <property type="entry name" value="HD_5"/>
    <property type="match status" value="1"/>
</dbReference>
<proteinExistence type="predicted"/>
<dbReference type="GO" id="GO:0035438">
    <property type="term" value="F:cyclic-di-GMP binding"/>
    <property type="evidence" value="ECO:0007669"/>
    <property type="project" value="InterPro"/>
</dbReference>
<dbReference type="Pfam" id="PF07238">
    <property type="entry name" value="PilZ"/>
    <property type="match status" value="1"/>
</dbReference>
<accession>A0A4R6ZV34</accession>
<comment type="caution">
    <text evidence="3">The sequence shown here is derived from an EMBL/GenBank/DDBJ whole genome shotgun (WGS) entry which is preliminary data.</text>
</comment>
<dbReference type="SMART" id="SM00471">
    <property type="entry name" value="HDc"/>
    <property type="match status" value="1"/>
</dbReference>
<dbReference type="Proteomes" id="UP000295212">
    <property type="component" value="Unassembled WGS sequence"/>
</dbReference>
<name>A0A4R6ZV34_9GAMM</name>
<dbReference type="SUPFAM" id="SSF141371">
    <property type="entry name" value="PilZ domain-like"/>
    <property type="match status" value="1"/>
</dbReference>
<dbReference type="GO" id="GO:0008081">
    <property type="term" value="F:phosphoric diester hydrolase activity"/>
    <property type="evidence" value="ECO:0007669"/>
    <property type="project" value="UniProtKB-ARBA"/>
</dbReference>
<dbReference type="PANTHER" id="PTHR45228">
    <property type="entry name" value="CYCLIC DI-GMP PHOSPHODIESTERASE TM_0186-RELATED"/>
    <property type="match status" value="1"/>
</dbReference>
<protein>
    <submittedName>
        <fullName evidence="3">PilZ domain-containing protein</fullName>
    </submittedName>
</protein>
<organism evidence="3 4">
    <name type="scientific">Halomonas ventosae</name>
    <dbReference type="NCBI Taxonomy" id="229007"/>
    <lineage>
        <taxon>Bacteria</taxon>
        <taxon>Pseudomonadati</taxon>
        <taxon>Pseudomonadota</taxon>
        <taxon>Gammaproteobacteria</taxon>
        <taxon>Oceanospirillales</taxon>
        <taxon>Halomonadaceae</taxon>
        <taxon>Halomonas</taxon>
    </lineage>
</organism>
<dbReference type="InterPro" id="IPR009875">
    <property type="entry name" value="PilZ_domain"/>
</dbReference>
<gene>
    <name evidence="3" type="ORF">DFP85_10449</name>
</gene>
<reference evidence="3 4" key="1">
    <citation type="submission" date="2019-03" db="EMBL/GenBank/DDBJ databases">
        <title>Genomic Encyclopedia of Type Strains, Phase III (KMG-III): the genomes of soil and plant-associated and newly described type strains.</title>
        <authorList>
            <person name="Whitman W."/>
        </authorList>
    </citation>
    <scope>NUCLEOTIDE SEQUENCE [LARGE SCALE GENOMIC DNA]</scope>
    <source>
        <strain evidence="3 4">CECT 5797</strain>
    </source>
</reference>
<evidence type="ECO:0000313" key="4">
    <source>
        <dbReference type="Proteomes" id="UP000295212"/>
    </source>
</evidence>
<feature type="compositionally biased region" description="Polar residues" evidence="1">
    <location>
        <begin position="1"/>
        <end position="18"/>
    </location>
</feature>
<dbReference type="RefSeq" id="WP_166644599.1">
    <property type="nucleotide sequence ID" value="NZ_SNZJ01000004.1"/>
</dbReference>
<dbReference type="CDD" id="cd00077">
    <property type="entry name" value="HDc"/>
    <property type="match status" value="1"/>
</dbReference>
<feature type="region of interest" description="Disordered" evidence="1">
    <location>
        <begin position="1"/>
        <end position="28"/>
    </location>
</feature>
<dbReference type="Gene3D" id="1.10.3210.10">
    <property type="entry name" value="Hypothetical protein af1432"/>
    <property type="match status" value="1"/>
</dbReference>
<dbReference type="InterPro" id="IPR037522">
    <property type="entry name" value="HD_GYP_dom"/>
</dbReference>
<dbReference type="EMBL" id="SNZJ01000004">
    <property type="protein sequence ID" value="TDR56134.1"/>
    <property type="molecule type" value="Genomic_DNA"/>
</dbReference>
<dbReference type="AlphaFoldDB" id="A0A4R6ZV34"/>
<dbReference type="PROSITE" id="PS51832">
    <property type="entry name" value="HD_GYP"/>
    <property type="match status" value="1"/>
</dbReference>
<dbReference type="Gene3D" id="2.40.10.220">
    <property type="entry name" value="predicted glycosyltransferase like domains"/>
    <property type="match status" value="1"/>
</dbReference>
<feature type="domain" description="HD-GYP" evidence="2">
    <location>
        <begin position="315"/>
        <end position="520"/>
    </location>
</feature>
<evidence type="ECO:0000313" key="3">
    <source>
        <dbReference type="EMBL" id="TDR56134.1"/>
    </source>
</evidence>
<evidence type="ECO:0000259" key="2">
    <source>
        <dbReference type="PROSITE" id="PS51832"/>
    </source>
</evidence>
<evidence type="ECO:0000256" key="1">
    <source>
        <dbReference type="SAM" id="MobiDB-lite"/>
    </source>
</evidence>
<dbReference type="PANTHER" id="PTHR45228:SF1">
    <property type="entry name" value="CYCLIC DI-GMP PHOSPHODIESTERASE TM_0186"/>
    <property type="match status" value="1"/>
</dbReference>
<dbReference type="SUPFAM" id="SSF109604">
    <property type="entry name" value="HD-domain/PDEase-like"/>
    <property type="match status" value="1"/>
</dbReference>
<sequence length="574" mass="64224">MTESSDQTSGADTSNAGTDSPIERLESPAEMQGLLQAMQEPGTTEVLWDDDSETPTTVLEVQQASSLTLDMTLADSRLPSLQPGLTLRLRGQVRGKLVTSPPVEVMSCDEENDQWRCRLAWPTFLEVLHRRDTYRAELRLGMQVGVLVEPLRENLAHLQIQADLRDLSVDGCRLELPISASHLLGDGAPRFGLTLCFASEARFQIDAEVRHVQPEPQRHLVTAGFQFPRRTPEQERQLWYYVREIERESARYFNQATTLSASSLFRKKPGVDLIGRRQGNAYPTPMARRLSEVAGYLDAQWVALQQGEPLDLAALSQHSEALLEMLAEDREGLLFALVCMRLESPHVQHGLAVATRLLDLVGEASMPSVLRKAIAAVALVHDLGKALLRPELLQTPTLSEDQYRQMQRHAPLLIAQLEGCDWLPRSVVRDIVEGSNERLDGSGYPRGLRDNQLHQLARIAMIVDVADAMGRGRADRPAWTIGGIHRYLLGHPHRFDPHWVKRYILHFGRMPVGTLVRFADDTLGWVARLDRQGNPSQVYLAKEPARPEQRLGRLLHDGALLAKGEPVEALPLPD</sequence>
<dbReference type="InterPro" id="IPR003607">
    <property type="entry name" value="HD/PDEase_dom"/>
</dbReference>
<dbReference type="InterPro" id="IPR052020">
    <property type="entry name" value="Cyclic_di-GMP/3'3'-cGAMP_PDE"/>
</dbReference>